<dbReference type="InParanoid" id="A0A139WNT9"/>
<protein>
    <submittedName>
        <fullName evidence="1">Uncharacterized protein</fullName>
    </submittedName>
</protein>
<evidence type="ECO:0000313" key="1">
    <source>
        <dbReference type="EMBL" id="KYB29547.1"/>
    </source>
</evidence>
<evidence type="ECO:0000313" key="2">
    <source>
        <dbReference type="Proteomes" id="UP000007266"/>
    </source>
</evidence>
<name>A0A139WNT9_TRICA</name>
<dbReference type="EMBL" id="KQ971308">
    <property type="protein sequence ID" value="KYB29547.1"/>
    <property type="molecule type" value="Genomic_DNA"/>
</dbReference>
<keyword evidence="2" id="KW-1185">Reference proteome</keyword>
<sequence length="39" mass="4616">MENGKEANRELQELLDEGKEEEFIKRLKDNSNLMKLLLP</sequence>
<proteinExistence type="predicted"/>
<dbReference type="AlphaFoldDB" id="A0A139WNT9"/>
<gene>
    <name evidence="1" type="primary">AUGUSTUS-3.0.2_34538</name>
    <name evidence="1" type="ORF">TcasGA2_TC034538</name>
</gene>
<accession>A0A139WNT9</accession>
<organism evidence="1 2">
    <name type="scientific">Tribolium castaneum</name>
    <name type="common">Red flour beetle</name>
    <dbReference type="NCBI Taxonomy" id="7070"/>
    <lineage>
        <taxon>Eukaryota</taxon>
        <taxon>Metazoa</taxon>
        <taxon>Ecdysozoa</taxon>
        <taxon>Arthropoda</taxon>
        <taxon>Hexapoda</taxon>
        <taxon>Insecta</taxon>
        <taxon>Pterygota</taxon>
        <taxon>Neoptera</taxon>
        <taxon>Endopterygota</taxon>
        <taxon>Coleoptera</taxon>
        <taxon>Polyphaga</taxon>
        <taxon>Cucujiformia</taxon>
        <taxon>Tenebrionidae</taxon>
        <taxon>Tenebrionidae incertae sedis</taxon>
        <taxon>Tribolium</taxon>
    </lineage>
</organism>
<reference evidence="1 2" key="2">
    <citation type="journal article" date="2010" name="Nucleic Acids Res.">
        <title>BeetleBase in 2010: revisions to provide comprehensive genomic information for Tribolium castaneum.</title>
        <authorList>
            <person name="Kim H.S."/>
            <person name="Murphy T."/>
            <person name="Xia J."/>
            <person name="Caragea D."/>
            <person name="Park Y."/>
            <person name="Beeman R.W."/>
            <person name="Lorenzen M.D."/>
            <person name="Butcher S."/>
            <person name="Manak J.R."/>
            <person name="Brown S.J."/>
        </authorList>
    </citation>
    <scope>GENOME REANNOTATION</scope>
    <source>
        <strain evidence="1 2">Georgia GA2</strain>
    </source>
</reference>
<reference evidence="1 2" key="1">
    <citation type="journal article" date="2008" name="Nature">
        <title>The genome of the model beetle and pest Tribolium castaneum.</title>
        <authorList>
            <consortium name="Tribolium Genome Sequencing Consortium"/>
            <person name="Richards S."/>
            <person name="Gibbs R.A."/>
            <person name="Weinstock G.M."/>
            <person name="Brown S.J."/>
            <person name="Denell R."/>
            <person name="Beeman R.W."/>
            <person name="Gibbs R."/>
            <person name="Beeman R.W."/>
            <person name="Brown S.J."/>
            <person name="Bucher G."/>
            <person name="Friedrich M."/>
            <person name="Grimmelikhuijzen C.J."/>
            <person name="Klingler M."/>
            <person name="Lorenzen M."/>
            <person name="Richards S."/>
            <person name="Roth S."/>
            <person name="Schroder R."/>
            <person name="Tautz D."/>
            <person name="Zdobnov E.M."/>
            <person name="Muzny D."/>
            <person name="Gibbs R.A."/>
            <person name="Weinstock G.M."/>
            <person name="Attaway T."/>
            <person name="Bell S."/>
            <person name="Buhay C.J."/>
            <person name="Chandrabose M.N."/>
            <person name="Chavez D."/>
            <person name="Clerk-Blankenburg K.P."/>
            <person name="Cree A."/>
            <person name="Dao M."/>
            <person name="Davis C."/>
            <person name="Chacko J."/>
            <person name="Dinh H."/>
            <person name="Dugan-Rocha S."/>
            <person name="Fowler G."/>
            <person name="Garner T.T."/>
            <person name="Garnes J."/>
            <person name="Gnirke A."/>
            <person name="Hawes A."/>
            <person name="Hernandez J."/>
            <person name="Hines S."/>
            <person name="Holder M."/>
            <person name="Hume J."/>
            <person name="Jhangiani S.N."/>
            <person name="Joshi V."/>
            <person name="Khan Z.M."/>
            <person name="Jackson L."/>
            <person name="Kovar C."/>
            <person name="Kowis A."/>
            <person name="Lee S."/>
            <person name="Lewis L.R."/>
            <person name="Margolis J."/>
            <person name="Morgan M."/>
            <person name="Nazareth L.V."/>
            <person name="Nguyen N."/>
            <person name="Okwuonu G."/>
            <person name="Parker D."/>
            <person name="Richards S."/>
            <person name="Ruiz S.J."/>
            <person name="Santibanez J."/>
            <person name="Savard J."/>
            <person name="Scherer S.E."/>
            <person name="Schneider B."/>
            <person name="Sodergren E."/>
            <person name="Tautz D."/>
            <person name="Vattahil S."/>
            <person name="Villasana D."/>
            <person name="White C.S."/>
            <person name="Wright R."/>
            <person name="Park Y."/>
            <person name="Beeman R.W."/>
            <person name="Lord J."/>
            <person name="Oppert B."/>
            <person name="Lorenzen M."/>
            <person name="Brown S."/>
            <person name="Wang L."/>
            <person name="Savard J."/>
            <person name="Tautz D."/>
            <person name="Richards S."/>
            <person name="Weinstock G."/>
            <person name="Gibbs R.A."/>
            <person name="Liu Y."/>
            <person name="Worley K."/>
            <person name="Weinstock G."/>
            <person name="Elsik C.G."/>
            <person name="Reese J.T."/>
            <person name="Elhaik E."/>
            <person name="Landan G."/>
            <person name="Graur D."/>
            <person name="Arensburger P."/>
            <person name="Atkinson P."/>
            <person name="Beeman R.W."/>
            <person name="Beidler J."/>
            <person name="Brown S.J."/>
            <person name="Demuth J.P."/>
            <person name="Drury D.W."/>
            <person name="Du Y.Z."/>
            <person name="Fujiwara H."/>
            <person name="Lorenzen M."/>
            <person name="Maselli V."/>
            <person name="Osanai M."/>
            <person name="Park Y."/>
            <person name="Robertson H.M."/>
            <person name="Tu Z."/>
            <person name="Wang J.J."/>
            <person name="Wang S."/>
            <person name="Richards S."/>
            <person name="Song H."/>
            <person name="Zhang L."/>
            <person name="Sodergren E."/>
            <person name="Werner D."/>
            <person name="Stanke M."/>
            <person name="Morgenstern B."/>
            <person name="Solovyev V."/>
            <person name="Kosarev P."/>
            <person name="Brown G."/>
            <person name="Chen H.C."/>
            <person name="Ermolaeva O."/>
            <person name="Hlavina W."/>
            <person name="Kapustin Y."/>
            <person name="Kiryutin B."/>
            <person name="Kitts P."/>
            <person name="Maglott D."/>
            <person name="Pruitt K."/>
            <person name="Sapojnikov V."/>
            <person name="Souvorov A."/>
            <person name="Mackey A.J."/>
            <person name="Waterhouse R.M."/>
            <person name="Wyder S."/>
            <person name="Zdobnov E.M."/>
            <person name="Zdobnov E.M."/>
            <person name="Wyder S."/>
            <person name="Kriventseva E.V."/>
            <person name="Kadowaki T."/>
            <person name="Bork P."/>
            <person name="Aranda M."/>
            <person name="Bao R."/>
            <person name="Beermann A."/>
            <person name="Berns N."/>
            <person name="Bolognesi R."/>
            <person name="Bonneton F."/>
            <person name="Bopp D."/>
            <person name="Brown S.J."/>
            <person name="Bucher G."/>
            <person name="Butts T."/>
            <person name="Chaumot A."/>
            <person name="Denell R.E."/>
            <person name="Ferrier D.E."/>
            <person name="Friedrich M."/>
            <person name="Gordon C.M."/>
            <person name="Jindra M."/>
            <person name="Klingler M."/>
            <person name="Lan Q."/>
            <person name="Lattorff H.M."/>
            <person name="Laudet V."/>
            <person name="von Levetsow C."/>
            <person name="Liu Z."/>
            <person name="Lutz R."/>
            <person name="Lynch J.A."/>
            <person name="da Fonseca R.N."/>
            <person name="Posnien N."/>
            <person name="Reuter R."/>
            <person name="Roth S."/>
            <person name="Savard J."/>
            <person name="Schinko J.B."/>
            <person name="Schmitt C."/>
            <person name="Schoppmeier M."/>
            <person name="Schroder R."/>
            <person name="Shippy T.D."/>
            <person name="Simonnet F."/>
            <person name="Marques-Souza H."/>
            <person name="Tautz D."/>
            <person name="Tomoyasu Y."/>
            <person name="Trauner J."/>
            <person name="Van der Zee M."/>
            <person name="Vervoort M."/>
            <person name="Wittkopp N."/>
            <person name="Wimmer E.A."/>
            <person name="Yang X."/>
            <person name="Jones A.K."/>
            <person name="Sattelle D.B."/>
            <person name="Ebert P.R."/>
            <person name="Nelson D."/>
            <person name="Scott J.G."/>
            <person name="Beeman R.W."/>
            <person name="Muthukrishnan S."/>
            <person name="Kramer K.J."/>
            <person name="Arakane Y."/>
            <person name="Beeman R.W."/>
            <person name="Zhu Q."/>
            <person name="Hogenkamp D."/>
            <person name="Dixit R."/>
            <person name="Oppert B."/>
            <person name="Jiang H."/>
            <person name="Zou Z."/>
            <person name="Marshall J."/>
            <person name="Elpidina E."/>
            <person name="Vinokurov K."/>
            <person name="Oppert C."/>
            <person name="Zou Z."/>
            <person name="Evans J."/>
            <person name="Lu Z."/>
            <person name="Zhao P."/>
            <person name="Sumathipala N."/>
            <person name="Altincicek B."/>
            <person name="Vilcinskas A."/>
            <person name="Williams M."/>
            <person name="Hultmark D."/>
            <person name="Hetru C."/>
            <person name="Jiang H."/>
            <person name="Grimmelikhuijzen C.J."/>
            <person name="Hauser F."/>
            <person name="Cazzamali G."/>
            <person name="Williamson M."/>
            <person name="Park Y."/>
            <person name="Li B."/>
            <person name="Tanaka Y."/>
            <person name="Predel R."/>
            <person name="Neupert S."/>
            <person name="Schachtner J."/>
            <person name="Verleyen P."/>
            <person name="Raible F."/>
            <person name="Bork P."/>
            <person name="Friedrich M."/>
            <person name="Walden K.K."/>
            <person name="Robertson H.M."/>
            <person name="Angeli S."/>
            <person name="Foret S."/>
            <person name="Bucher G."/>
            <person name="Schuetz S."/>
            <person name="Maleszka R."/>
            <person name="Wimmer E.A."/>
            <person name="Beeman R.W."/>
            <person name="Lorenzen M."/>
            <person name="Tomoyasu Y."/>
            <person name="Miller S.C."/>
            <person name="Grossmann D."/>
            <person name="Bucher G."/>
        </authorList>
    </citation>
    <scope>NUCLEOTIDE SEQUENCE [LARGE SCALE GENOMIC DNA]</scope>
    <source>
        <strain evidence="1 2">Georgia GA2</strain>
    </source>
</reference>
<dbReference type="Proteomes" id="UP000007266">
    <property type="component" value="Linkage group 2"/>
</dbReference>